<dbReference type="AlphaFoldDB" id="A0AAF0T8G5"/>
<evidence type="ECO:0000313" key="1">
    <source>
        <dbReference type="EMBL" id="WMV08739.1"/>
    </source>
</evidence>
<dbReference type="Proteomes" id="UP001234989">
    <property type="component" value="Chromosome 1"/>
</dbReference>
<dbReference type="EMBL" id="CP133612">
    <property type="protein sequence ID" value="WMV08739.1"/>
    <property type="molecule type" value="Genomic_DNA"/>
</dbReference>
<sequence length="136" mass="15338">MTNEDVRSALLMMAQAVTTRAQAMKSQATRGVEAHVNPIVSTMASRLKDFMMMNPLVFLGSKVGEDPQENVDEVYKVVNSMGVPSIEKIELASYQLKDVSQVWFTQWKNNRPAGAGPIEWEVFKEAFFGRFFPCEK</sequence>
<name>A0AAF0T8G5_SOLVR</name>
<proteinExistence type="predicted"/>
<reference evidence="1" key="1">
    <citation type="submission" date="2023-08" db="EMBL/GenBank/DDBJ databases">
        <title>A de novo genome assembly of Solanum verrucosum Schlechtendal, a Mexican diploid species geographically isolated from the other diploid A-genome species in potato relatives.</title>
        <authorList>
            <person name="Hosaka K."/>
        </authorList>
    </citation>
    <scope>NUCLEOTIDE SEQUENCE</scope>
    <source>
        <tissue evidence="1">Young leaves</tissue>
    </source>
</reference>
<evidence type="ECO:0008006" key="3">
    <source>
        <dbReference type="Google" id="ProtNLM"/>
    </source>
</evidence>
<accession>A0AAF0T8G5</accession>
<gene>
    <name evidence="1" type="ORF">MTR67_002124</name>
</gene>
<protein>
    <recommendedName>
        <fullName evidence="3">Gag-pol polyprotein</fullName>
    </recommendedName>
</protein>
<evidence type="ECO:0000313" key="2">
    <source>
        <dbReference type="Proteomes" id="UP001234989"/>
    </source>
</evidence>
<keyword evidence="2" id="KW-1185">Reference proteome</keyword>
<organism evidence="1 2">
    <name type="scientific">Solanum verrucosum</name>
    <dbReference type="NCBI Taxonomy" id="315347"/>
    <lineage>
        <taxon>Eukaryota</taxon>
        <taxon>Viridiplantae</taxon>
        <taxon>Streptophyta</taxon>
        <taxon>Embryophyta</taxon>
        <taxon>Tracheophyta</taxon>
        <taxon>Spermatophyta</taxon>
        <taxon>Magnoliopsida</taxon>
        <taxon>eudicotyledons</taxon>
        <taxon>Gunneridae</taxon>
        <taxon>Pentapetalae</taxon>
        <taxon>asterids</taxon>
        <taxon>lamiids</taxon>
        <taxon>Solanales</taxon>
        <taxon>Solanaceae</taxon>
        <taxon>Solanoideae</taxon>
        <taxon>Solaneae</taxon>
        <taxon>Solanum</taxon>
    </lineage>
</organism>